<keyword evidence="2" id="KW-1185">Reference proteome</keyword>
<evidence type="ECO:0000313" key="1">
    <source>
        <dbReference type="EMBL" id="PON73742.1"/>
    </source>
</evidence>
<reference evidence="2" key="1">
    <citation type="submission" date="2016-06" db="EMBL/GenBank/DDBJ databases">
        <title>Parallel loss of symbiosis genes in relatives of nitrogen-fixing non-legume Parasponia.</title>
        <authorList>
            <person name="Van Velzen R."/>
            <person name="Holmer R."/>
            <person name="Bu F."/>
            <person name="Rutten L."/>
            <person name="Van Zeijl A."/>
            <person name="Liu W."/>
            <person name="Santuari L."/>
            <person name="Cao Q."/>
            <person name="Sharma T."/>
            <person name="Shen D."/>
            <person name="Roswanjaya Y."/>
            <person name="Wardhani T."/>
            <person name="Kalhor M.S."/>
            <person name="Jansen J."/>
            <person name="Van den Hoogen J."/>
            <person name="Gungor B."/>
            <person name="Hartog M."/>
            <person name="Hontelez J."/>
            <person name="Verver J."/>
            <person name="Yang W.-C."/>
            <person name="Schijlen E."/>
            <person name="Repin R."/>
            <person name="Schilthuizen M."/>
            <person name="Schranz E."/>
            <person name="Heidstra R."/>
            <person name="Miyata K."/>
            <person name="Fedorova E."/>
            <person name="Kohlen W."/>
            <person name="Bisseling T."/>
            <person name="Smit S."/>
            <person name="Geurts R."/>
        </authorList>
    </citation>
    <scope>NUCLEOTIDE SEQUENCE [LARGE SCALE GENOMIC DNA]</scope>
    <source>
        <strain evidence="2">cv. WU1-14</strain>
    </source>
</reference>
<evidence type="ECO:0000313" key="2">
    <source>
        <dbReference type="Proteomes" id="UP000237105"/>
    </source>
</evidence>
<dbReference type="AlphaFoldDB" id="A0A2P5DKB5"/>
<protein>
    <submittedName>
        <fullName evidence="1">Uncharacterized protein</fullName>
    </submittedName>
</protein>
<dbReference type="OrthoDB" id="1194237at2759"/>
<sequence>MVVARPQMVLRMCTNRVLEFRNIANDFMPSISNSLNVHEEWKFPRPGLIKINVDTALGMDISFVGIVARDHFGKLSKCWIFKGPTAIPEVAEAFGMVKALEVTTA</sequence>
<gene>
    <name evidence="1" type="ORF">PanWU01x14_056300</name>
</gene>
<name>A0A2P5DKB5_PARAD</name>
<comment type="caution">
    <text evidence="1">The sequence shown here is derived from an EMBL/GenBank/DDBJ whole genome shotgun (WGS) entry which is preliminary data.</text>
</comment>
<accession>A0A2P5DKB5</accession>
<organism evidence="1 2">
    <name type="scientific">Parasponia andersonii</name>
    <name type="common">Sponia andersonii</name>
    <dbReference type="NCBI Taxonomy" id="3476"/>
    <lineage>
        <taxon>Eukaryota</taxon>
        <taxon>Viridiplantae</taxon>
        <taxon>Streptophyta</taxon>
        <taxon>Embryophyta</taxon>
        <taxon>Tracheophyta</taxon>
        <taxon>Spermatophyta</taxon>
        <taxon>Magnoliopsida</taxon>
        <taxon>eudicotyledons</taxon>
        <taxon>Gunneridae</taxon>
        <taxon>Pentapetalae</taxon>
        <taxon>rosids</taxon>
        <taxon>fabids</taxon>
        <taxon>Rosales</taxon>
        <taxon>Cannabaceae</taxon>
        <taxon>Parasponia</taxon>
    </lineage>
</organism>
<dbReference type="Proteomes" id="UP000237105">
    <property type="component" value="Unassembled WGS sequence"/>
</dbReference>
<proteinExistence type="predicted"/>
<dbReference type="EMBL" id="JXTB01000032">
    <property type="protein sequence ID" value="PON73742.1"/>
    <property type="molecule type" value="Genomic_DNA"/>
</dbReference>